<evidence type="ECO:0000313" key="6">
    <source>
        <dbReference type="EMBL" id="CAH1388752.1"/>
    </source>
</evidence>
<dbReference type="Pfam" id="PF15323">
    <property type="entry name" value="Ashwin"/>
    <property type="match status" value="1"/>
</dbReference>
<reference evidence="6" key="1">
    <citation type="submission" date="2022-01" db="EMBL/GenBank/DDBJ databases">
        <authorList>
            <person name="King R."/>
        </authorList>
    </citation>
    <scope>NUCLEOTIDE SEQUENCE</scope>
</reference>
<evidence type="ECO:0000256" key="3">
    <source>
        <dbReference type="ARBA" id="ARBA00015134"/>
    </source>
</evidence>
<dbReference type="PANTHER" id="PTHR28359">
    <property type="entry name" value="ASHWIN"/>
    <property type="match status" value="1"/>
</dbReference>
<accession>A0A9P0E5L8</accession>
<dbReference type="AlphaFoldDB" id="A0A9P0E5L8"/>
<comment type="similarity">
    <text evidence="2">Belongs to the ashwin family.</text>
</comment>
<dbReference type="Proteomes" id="UP001152798">
    <property type="component" value="Chromosome 1"/>
</dbReference>
<evidence type="ECO:0000256" key="1">
    <source>
        <dbReference type="ARBA" id="ARBA00004123"/>
    </source>
</evidence>
<proteinExistence type="inferred from homology"/>
<sequence>MTTPLTNFSYNNFLFISPKGPLWYYFWEVIALLGKFKLSLCLLLMENDRNSAFTLLQPELLNEKQLREILISRCVSRNLNACSKDELVELFRSIALPLPQREYGDSRREKLLSKKQQKRRRISISNNESNSSVAVPSKSDEESKKSSKLAEDKVSERLKPPPDQINFQRKVIRLSDSAKKRINIELDKIVIKNKQNSKETTNIAISKDESSNPKRLCTSAEVNGKKDIDTKNSVVSTTAVKLKRNSLDINTDQKSEEKKKGEEKTPQKKRQKIVISW</sequence>
<feature type="compositionally biased region" description="Basic and acidic residues" evidence="5">
    <location>
        <begin position="251"/>
        <end position="266"/>
    </location>
</feature>
<dbReference type="GO" id="GO:0072669">
    <property type="term" value="C:tRNA-splicing ligase complex"/>
    <property type="evidence" value="ECO:0007669"/>
    <property type="project" value="InterPro"/>
</dbReference>
<dbReference type="InterPro" id="IPR024887">
    <property type="entry name" value="Ashwin"/>
</dbReference>
<evidence type="ECO:0000256" key="4">
    <source>
        <dbReference type="ARBA" id="ARBA00023242"/>
    </source>
</evidence>
<keyword evidence="4" id="KW-0539">Nucleus</keyword>
<dbReference type="GO" id="GO:0005634">
    <property type="term" value="C:nucleus"/>
    <property type="evidence" value="ECO:0007669"/>
    <property type="project" value="UniProtKB-SubCell"/>
</dbReference>
<name>A0A9P0E5L8_NEZVI</name>
<feature type="region of interest" description="Disordered" evidence="5">
    <location>
        <begin position="107"/>
        <end position="162"/>
    </location>
</feature>
<feature type="region of interest" description="Disordered" evidence="5">
    <location>
        <begin position="244"/>
        <end position="277"/>
    </location>
</feature>
<feature type="compositionally biased region" description="Basic residues" evidence="5">
    <location>
        <begin position="113"/>
        <end position="122"/>
    </location>
</feature>
<dbReference type="GO" id="GO:0048598">
    <property type="term" value="P:embryonic morphogenesis"/>
    <property type="evidence" value="ECO:0007669"/>
    <property type="project" value="InterPro"/>
</dbReference>
<protein>
    <recommendedName>
        <fullName evidence="3">Ashwin</fullName>
    </recommendedName>
</protein>
<dbReference type="EMBL" id="OV725077">
    <property type="protein sequence ID" value="CAH1388752.1"/>
    <property type="molecule type" value="Genomic_DNA"/>
</dbReference>
<dbReference type="OrthoDB" id="10071059at2759"/>
<feature type="compositionally biased region" description="Low complexity" evidence="5">
    <location>
        <begin position="123"/>
        <end position="132"/>
    </location>
</feature>
<dbReference type="PANTHER" id="PTHR28359:SF1">
    <property type="entry name" value="ASHWIN"/>
    <property type="match status" value="1"/>
</dbReference>
<evidence type="ECO:0000256" key="5">
    <source>
        <dbReference type="SAM" id="MobiDB-lite"/>
    </source>
</evidence>
<evidence type="ECO:0000256" key="2">
    <source>
        <dbReference type="ARBA" id="ARBA00007855"/>
    </source>
</evidence>
<gene>
    <name evidence="6" type="ORF">NEZAVI_LOCUS309</name>
</gene>
<keyword evidence="7" id="KW-1185">Reference proteome</keyword>
<feature type="compositionally biased region" description="Basic residues" evidence="5">
    <location>
        <begin position="267"/>
        <end position="277"/>
    </location>
</feature>
<comment type="subcellular location">
    <subcellularLocation>
        <location evidence="1">Nucleus</location>
    </subcellularLocation>
</comment>
<evidence type="ECO:0000313" key="7">
    <source>
        <dbReference type="Proteomes" id="UP001152798"/>
    </source>
</evidence>
<feature type="compositionally biased region" description="Basic and acidic residues" evidence="5">
    <location>
        <begin position="138"/>
        <end position="160"/>
    </location>
</feature>
<organism evidence="6 7">
    <name type="scientific">Nezara viridula</name>
    <name type="common">Southern green stink bug</name>
    <name type="synonym">Cimex viridulus</name>
    <dbReference type="NCBI Taxonomy" id="85310"/>
    <lineage>
        <taxon>Eukaryota</taxon>
        <taxon>Metazoa</taxon>
        <taxon>Ecdysozoa</taxon>
        <taxon>Arthropoda</taxon>
        <taxon>Hexapoda</taxon>
        <taxon>Insecta</taxon>
        <taxon>Pterygota</taxon>
        <taxon>Neoptera</taxon>
        <taxon>Paraneoptera</taxon>
        <taxon>Hemiptera</taxon>
        <taxon>Heteroptera</taxon>
        <taxon>Panheteroptera</taxon>
        <taxon>Pentatomomorpha</taxon>
        <taxon>Pentatomoidea</taxon>
        <taxon>Pentatomidae</taxon>
        <taxon>Pentatominae</taxon>
        <taxon>Nezara</taxon>
    </lineage>
</organism>